<organism evidence="2 3">
    <name type="scientific">Amanita muscaria (strain Koide BX008)</name>
    <dbReference type="NCBI Taxonomy" id="946122"/>
    <lineage>
        <taxon>Eukaryota</taxon>
        <taxon>Fungi</taxon>
        <taxon>Dikarya</taxon>
        <taxon>Basidiomycota</taxon>
        <taxon>Agaricomycotina</taxon>
        <taxon>Agaricomycetes</taxon>
        <taxon>Agaricomycetidae</taxon>
        <taxon>Agaricales</taxon>
        <taxon>Pluteineae</taxon>
        <taxon>Amanitaceae</taxon>
        <taxon>Amanita</taxon>
    </lineage>
</organism>
<protein>
    <submittedName>
        <fullName evidence="2">Uncharacterized protein</fullName>
    </submittedName>
</protein>
<reference evidence="2 3" key="1">
    <citation type="submission" date="2014-04" db="EMBL/GenBank/DDBJ databases">
        <title>Evolutionary Origins and Diversification of the Mycorrhizal Mutualists.</title>
        <authorList>
            <consortium name="DOE Joint Genome Institute"/>
            <consortium name="Mycorrhizal Genomics Consortium"/>
            <person name="Kohler A."/>
            <person name="Kuo A."/>
            <person name="Nagy L.G."/>
            <person name="Floudas D."/>
            <person name="Copeland A."/>
            <person name="Barry K.W."/>
            <person name="Cichocki N."/>
            <person name="Veneault-Fourrey C."/>
            <person name="LaButti K."/>
            <person name="Lindquist E.A."/>
            <person name="Lipzen A."/>
            <person name="Lundell T."/>
            <person name="Morin E."/>
            <person name="Murat C."/>
            <person name="Riley R."/>
            <person name="Ohm R."/>
            <person name="Sun H."/>
            <person name="Tunlid A."/>
            <person name="Henrissat B."/>
            <person name="Grigoriev I.V."/>
            <person name="Hibbett D.S."/>
            <person name="Martin F."/>
        </authorList>
    </citation>
    <scope>NUCLEOTIDE SEQUENCE [LARGE SCALE GENOMIC DNA]</scope>
    <source>
        <strain evidence="2 3">Koide BX008</strain>
    </source>
</reference>
<name>A0A0C2XLI3_AMAMK</name>
<evidence type="ECO:0000313" key="3">
    <source>
        <dbReference type="Proteomes" id="UP000054549"/>
    </source>
</evidence>
<feature type="region of interest" description="Disordered" evidence="1">
    <location>
        <begin position="124"/>
        <end position="143"/>
    </location>
</feature>
<proteinExistence type="predicted"/>
<dbReference type="Proteomes" id="UP000054549">
    <property type="component" value="Unassembled WGS sequence"/>
</dbReference>
<dbReference type="AlphaFoldDB" id="A0A0C2XLI3"/>
<gene>
    <name evidence="2" type="ORF">M378DRAFT_620651</name>
</gene>
<sequence length="175" mass="19963">MEDDYSDILGSGVLNIKSMRMSLKTRIQTAVKSHVEKREIGKKPGLPLVVMMRIGASQKKMIPRREDARASEGQLPSGNLILPLSLVAKSVIEILMRKRVTRAVIEVMLRPLLAREETRRKESRMRTFQWRNHRQKERAVKSGKSGPATAFFAKLVRTVSGFGRPWLRRRGKSTI</sequence>
<keyword evidence="3" id="KW-1185">Reference proteome</keyword>
<dbReference type="HOGENOM" id="CLU_1532136_0_0_1"/>
<dbReference type="EMBL" id="KN818224">
    <property type="protein sequence ID" value="KIL70391.1"/>
    <property type="molecule type" value="Genomic_DNA"/>
</dbReference>
<dbReference type="InParanoid" id="A0A0C2XLI3"/>
<evidence type="ECO:0000313" key="2">
    <source>
        <dbReference type="EMBL" id="KIL70391.1"/>
    </source>
</evidence>
<evidence type="ECO:0000256" key="1">
    <source>
        <dbReference type="SAM" id="MobiDB-lite"/>
    </source>
</evidence>
<accession>A0A0C2XLI3</accession>